<sequence length="108" mass="12758">MSLLRHGITNLTRDFIKNRRTISTIRWLRHVQVNVERIIKIVKSINKDNLQKSIRLLRSRLRCNSSFALQTVYLLARIKPMNGGWTKIIKLWRRDGDNAFMSALILSR</sequence>
<evidence type="ECO:0000256" key="1">
    <source>
        <dbReference type="ARBA" id="ARBA00035494"/>
    </source>
</evidence>
<reference evidence="2" key="1">
    <citation type="submission" date="2017-09" db="EMBL/GenBank/DDBJ databases">
        <authorList>
            <person name="Campbell M.A."/>
            <person name="Lukasik P."/>
            <person name="Simon C."/>
            <person name="McCutcheon J.P."/>
        </authorList>
    </citation>
    <scope>NUCLEOTIDE SEQUENCE [LARGE SCALE GENOMIC DNA]</scope>
    <source>
        <strain evidence="2">TRYCRA</strain>
    </source>
</reference>
<dbReference type="EMBL" id="NXGP01000105">
    <property type="protein sequence ID" value="PIM95442.1"/>
    <property type="molecule type" value="Genomic_DNA"/>
</dbReference>
<accession>A0ABX4MFK2</accession>
<keyword evidence="3" id="KW-1185">Reference proteome</keyword>
<proteinExistence type="predicted"/>
<organism evidence="2 3">
    <name type="scientific">Candidatus Hodgkinia cicadicola</name>
    <dbReference type="NCBI Taxonomy" id="573658"/>
    <lineage>
        <taxon>Bacteria</taxon>
        <taxon>Pseudomonadati</taxon>
        <taxon>Pseudomonadota</taxon>
        <taxon>Alphaproteobacteria</taxon>
        <taxon>Hyphomicrobiales</taxon>
        <taxon>Candidatus Hodgkinia</taxon>
    </lineage>
</organism>
<dbReference type="Proteomes" id="UP000228979">
    <property type="component" value="Unassembled WGS sequence"/>
</dbReference>
<dbReference type="Gene3D" id="3.90.1030.10">
    <property type="entry name" value="Ribosomal protein L17"/>
    <property type="match status" value="1"/>
</dbReference>
<protein>
    <recommendedName>
        <fullName evidence="1">50S ribosomal protein L17</fullName>
    </recommendedName>
</protein>
<evidence type="ECO:0000313" key="2">
    <source>
        <dbReference type="EMBL" id="PIM95442.1"/>
    </source>
</evidence>
<dbReference type="InterPro" id="IPR036373">
    <property type="entry name" value="Ribosomal_bL17_sf"/>
</dbReference>
<dbReference type="SUPFAM" id="SSF64263">
    <property type="entry name" value="Prokaryotic ribosomal protein L17"/>
    <property type="match status" value="1"/>
</dbReference>
<dbReference type="Pfam" id="PF01196">
    <property type="entry name" value="Ribosomal_L17"/>
    <property type="match status" value="1"/>
</dbReference>
<name>A0ABX4MFK2_9HYPH</name>
<dbReference type="InterPro" id="IPR000456">
    <property type="entry name" value="Ribosomal_bL17"/>
</dbReference>
<comment type="caution">
    <text evidence="2">The sequence shown here is derived from an EMBL/GenBank/DDBJ whole genome shotgun (WGS) entry which is preliminary data.</text>
</comment>
<evidence type="ECO:0000313" key="3">
    <source>
        <dbReference type="Proteomes" id="UP000228979"/>
    </source>
</evidence>
<gene>
    <name evidence="2" type="primary">rplQ</name>
    <name evidence="2" type="ORF">trycra_203</name>
</gene>